<name>A0AA41YDY1_9BACT</name>
<gene>
    <name evidence="1" type="ORF">N2K84_13695</name>
</gene>
<keyword evidence="2" id="KW-1185">Reference proteome</keyword>
<accession>A0AA41YDY1</accession>
<dbReference type="RefSeq" id="WP_282592387.1">
    <property type="nucleotide sequence ID" value="NZ_JAPAAF010000022.1"/>
</dbReference>
<comment type="caution">
    <text evidence="1">The sequence shown here is derived from an EMBL/GenBank/DDBJ whole genome shotgun (WGS) entry which is preliminary data.</text>
</comment>
<dbReference type="AlphaFoldDB" id="A0AA41YDY1"/>
<organism evidence="1 2">
    <name type="scientific">Gaoshiqia sediminis</name>
    <dbReference type="NCBI Taxonomy" id="2986998"/>
    <lineage>
        <taxon>Bacteria</taxon>
        <taxon>Pseudomonadati</taxon>
        <taxon>Bacteroidota</taxon>
        <taxon>Bacteroidia</taxon>
        <taxon>Marinilabiliales</taxon>
        <taxon>Prolixibacteraceae</taxon>
        <taxon>Gaoshiqia</taxon>
    </lineage>
</organism>
<dbReference type="Proteomes" id="UP001163821">
    <property type="component" value="Unassembled WGS sequence"/>
</dbReference>
<evidence type="ECO:0000313" key="1">
    <source>
        <dbReference type="EMBL" id="MCW0483792.1"/>
    </source>
</evidence>
<proteinExistence type="predicted"/>
<reference evidence="1" key="1">
    <citation type="submission" date="2022-10" db="EMBL/GenBank/DDBJ databases">
        <title>Gaoshiqiia sediminis gen. nov., sp. nov., isolated from coastal sediment.</title>
        <authorList>
            <person name="Yu W.X."/>
            <person name="Mu D.S."/>
            <person name="Du J.Z."/>
            <person name="Liang Y.Q."/>
        </authorList>
    </citation>
    <scope>NUCLEOTIDE SEQUENCE</scope>
    <source>
        <strain evidence="1">A06</strain>
    </source>
</reference>
<evidence type="ECO:0008006" key="3">
    <source>
        <dbReference type="Google" id="ProtNLM"/>
    </source>
</evidence>
<dbReference type="EMBL" id="JAPAAF010000022">
    <property type="protein sequence ID" value="MCW0483792.1"/>
    <property type="molecule type" value="Genomic_DNA"/>
</dbReference>
<evidence type="ECO:0000313" key="2">
    <source>
        <dbReference type="Proteomes" id="UP001163821"/>
    </source>
</evidence>
<protein>
    <recommendedName>
        <fullName evidence="3">Phage protein</fullName>
    </recommendedName>
</protein>
<sequence>MAKTIRFYYRYRDSGNYKKFGHKDFSNPDNLPLEFIKQEFARLLIDGMYFYPEKVNIPKFKFHRYWDDYSWYEMEYIEVIDKKPPQETINEFLEKMKNNP</sequence>